<dbReference type="Proteomes" id="UP001472677">
    <property type="component" value="Unassembled WGS sequence"/>
</dbReference>
<comment type="caution">
    <text evidence="3">The sequence shown here is derived from an EMBL/GenBank/DDBJ whole genome shotgun (WGS) entry which is preliminary data.</text>
</comment>
<keyword evidence="2" id="KW-0732">Signal</keyword>
<feature type="region of interest" description="Disordered" evidence="1">
    <location>
        <begin position="185"/>
        <end position="210"/>
    </location>
</feature>
<gene>
    <name evidence="3" type="ORF">V6N12_004914</name>
</gene>
<reference evidence="3 4" key="1">
    <citation type="journal article" date="2024" name="G3 (Bethesda)">
        <title>Genome assembly of Hibiscus sabdariffa L. provides insights into metabolisms of medicinal natural products.</title>
        <authorList>
            <person name="Kim T."/>
        </authorList>
    </citation>
    <scope>NUCLEOTIDE SEQUENCE [LARGE SCALE GENOMIC DNA]</scope>
    <source>
        <strain evidence="3">TK-2024</strain>
        <tissue evidence="3">Old leaves</tissue>
    </source>
</reference>
<proteinExistence type="predicted"/>
<feature type="signal peptide" evidence="2">
    <location>
        <begin position="1"/>
        <end position="18"/>
    </location>
</feature>
<feature type="region of interest" description="Disordered" evidence="1">
    <location>
        <begin position="68"/>
        <end position="144"/>
    </location>
</feature>
<evidence type="ECO:0000256" key="1">
    <source>
        <dbReference type="SAM" id="MobiDB-lite"/>
    </source>
</evidence>
<keyword evidence="4" id="KW-1185">Reference proteome</keyword>
<feature type="chain" id="PRO_5046616890" evidence="2">
    <location>
        <begin position="19"/>
        <end position="571"/>
    </location>
</feature>
<evidence type="ECO:0000313" key="4">
    <source>
        <dbReference type="Proteomes" id="UP001472677"/>
    </source>
</evidence>
<sequence length="571" mass="63824">MILLLIWCRNSCLKAVIAKQRTVLPVLVSFETLLREMCPLLIKAPTKAQRKNHHGLYMRWEFRRNDDDDPDSSFDDSVSRLIPPGDDETSEVSRLQQEDNENPGKVGQVNVGKVKKRKTRNKSSSKMKKDSPQEVDLHKGETSAHDHAPLDELRIFMESLLNDLKITRESLLKWMVDEMQHLVGDLSRKPGHGDDKVHLQKRKKSRKDQHMKTHMESMQSHRWSHSDDCVQVQFHTDLQQQNNKQQVPSLDEENNNFGYGMDRSLVRFPTGVTVPGSTDHLNALGSGKFAELITSSKRKGDNLSIAAAKPNHQTSDANASVVLAIEDKKSQGGSLKRSAKGKKTVDHNRRVPADQAGHGQSIRTAGTCTNVEKLGSSVQNFLSSPFGQAPWSMYPMLPTSLTQQIAANQGPDPSLYNYVLPRSGETKSCMNSERVNQMLEPGSTQGSFPVIPPEETIRRFALTGPRNMDCINQTSTPSSSGIGTGSLFPLHQRQFNPAYPRQNNPQILPQETRKPLGLKMNGGAAKFSGGSYNLSQHITANNHHSNPTYKSDGRLLSYQMQNLKDSHLFLQ</sequence>
<feature type="compositionally biased region" description="Basic residues" evidence="1">
    <location>
        <begin position="113"/>
        <end position="126"/>
    </location>
</feature>
<evidence type="ECO:0000256" key="2">
    <source>
        <dbReference type="SAM" id="SignalP"/>
    </source>
</evidence>
<dbReference type="EMBL" id="JBBPBM010000048">
    <property type="protein sequence ID" value="KAK8520994.1"/>
    <property type="molecule type" value="Genomic_DNA"/>
</dbReference>
<feature type="compositionally biased region" description="Basic and acidic residues" evidence="1">
    <location>
        <begin position="127"/>
        <end position="144"/>
    </location>
</feature>
<evidence type="ECO:0000313" key="3">
    <source>
        <dbReference type="EMBL" id="KAK8520994.1"/>
    </source>
</evidence>
<name>A0ABR2CMY0_9ROSI</name>
<organism evidence="3 4">
    <name type="scientific">Hibiscus sabdariffa</name>
    <name type="common">roselle</name>
    <dbReference type="NCBI Taxonomy" id="183260"/>
    <lineage>
        <taxon>Eukaryota</taxon>
        <taxon>Viridiplantae</taxon>
        <taxon>Streptophyta</taxon>
        <taxon>Embryophyta</taxon>
        <taxon>Tracheophyta</taxon>
        <taxon>Spermatophyta</taxon>
        <taxon>Magnoliopsida</taxon>
        <taxon>eudicotyledons</taxon>
        <taxon>Gunneridae</taxon>
        <taxon>Pentapetalae</taxon>
        <taxon>rosids</taxon>
        <taxon>malvids</taxon>
        <taxon>Malvales</taxon>
        <taxon>Malvaceae</taxon>
        <taxon>Malvoideae</taxon>
        <taxon>Hibiscus</taxon>
    </lineage>
</organism>
<protein>
    <submittedName>
        <fullName evidence="3">Uncharacterized protein</fullName>
    </submittedName>
</protein>
<feature type="compositionally biased region" description="Basic and acidic residues" evidence="1">
    <location>
        <begin position="185"/>
        <end position="198"/>
    </location>
</feature>
<accession>A0ABR2CMY0</accession>